<dbReference type="InterPro" id="IPR036259">
    <property type="entry name" value="MFS_trans_sf"/>
</dbReference>
<evidence type="ECO:0000256" key="2">
    <source>
        <dbReference type="ARBA" id="ARBA00022448"/>
    </source>
</evidence>
<keyword evidence="11" id="KW-1185">Reference proteome</keyword>
<dbReference type="SUPFAM" id="SSF103473">
    <property type="entry name" value="MFS general substrate transporter"/>
    <property type="match status" value="1"/>
</dbReference>
<gene>
    <name evidence="10" type="ORF">AMOR_16020</name>
</gene>
<dbReference type="InterPro" id="IPR026032">
    <property type="entry name" value="HcaT-like"/>
</dbReference>
<evidence type="ECO:0000313" key="11">
    <source>
        <dbReference type="Proteomes" id="UP001162891"/>
    </source>
</evidence>
<evidence type="ECO:0000313" key="10">
    <source>
        <dbReference type="EMBL" id="BDG02606.1"/>
    </source>
</evidence>
<dbReference type="NCBIfam" id="NF037955">
    <property type="entry name" value="mfs"/>
    <property type="match status" value="1"/>
</dbReference>
<feature type="transmembrane region" description="Helical" evidence="8">
    <location>
        <begin position="329"/>
        <end position="348"/>
    </location>
</feature>
<evidence type="ECO:0000256" key="1">
    <source>
        <dbReference type="ARBA" id="ARBA00004429"/>
    </source>
</evidence>
<keyword evidence="4" id="KW-0997">Cell inner membrane</keyword>
<feature type="transmembrane region" description="Helical" evidence="8">
    <location>
        <begin position="12"/>
        <end position="29"/>
    </location>
</feature>
<dbReference type="Proteomes" id="UP001162891">
    <property type="component" value="Chromosome"/>
</dbReference>
<keyword evidence="6 8" id="KW-1133">Transmembrane helix</keyword>
<feature type="transmembrane region" description="Helical" evidence="8">
    <location>
        <begin position="264"/>
        <end position="283"/>
    </location>
</feature>
<dbReference type="PIRSF" id="PIRSF004925">
    <property type="entry name" value="HcaT"/>
    <property type="match status" value="1"/>
</dbReference>
<dbReference type="RefSeq" id="WP_248360296.1">
    <property type="nucleotide sequence ID" value="NZ_AP025591.1"/>
</dbReference>
<evidence type="ECO:0000256" key="3">
    <source>
        <dbReference type="ARBA" id="ARBA00022475"/>
    </source>
</evidence>
<keyword evidence="7 8" id="KW-0472">Membrane</keyword>
<evidence type="ECO:0000256" key="8">
    <source>
        <dbReference type="SAM" id="Phobius"/>
    </source>
</evidence>
<protein>
    <submittedName>
        <fullName evidence="10">MFS metabolite transporter</fullName>
    </submittedName>
</protein>
<dbReference type="InterPro" id="IPR024989">
    <property type="entry name" value="MFS_assoc_dom"/>
</dbReference>
<feature type="transmembrane region" description="Helical" evidence="8">
    <location>
        <begin position="133"/>
        <end position="151"/>
    </location>
</feature>
<name>A0ABN6MNN3_9BACT</name>
<dbReference type="InterPro" id="IPR020846">
    <property type="entry name" value="MFS_dom"/>
</dbReference>
<comment type="subcellular location">
    <subcellularLocation>
        <location evidence="1">Cell inner membrane</location>
        <topology evidence="1">Multi-pass membrane protein</topology>
    </subcellularLocation>
</comment>
<dbReference type="Pfam" id="PF12832">
    <property type="entry name" value="MFS_1_like"/>
    <property type="match status" value="1"/>
</dbReference>
<keyword evidence="5 8" id="KW-0812">Transmembrane</keyword>
<organism evidence="10 11">
    <name type="scientific">Anaeromyxobacter oryzae</name>
    <dbReference type="NCBI Taxonomy" id="2918170"/>
    <lineage>
        <taxon>Bacteria</taxon>
        <taxon>Pseudomonadati</taxon>
        <taxon>Myxococcota</taxon>
        <taxon>Myxococcia</taxon>
        <taxon>Myxococcales</taxon>
        <taxon>Cystobacterineae</taxon>
        <taxon>Anaeromyxobacteraceae</taxon>
        <taxon>Anaeromyxobacter</taxon>
    </lineage>
</organism>
<keyword evidence="2" id="KW-0813">Transport</keyword>
<feature type="transmembrane region" description="Helical" evidence="8">
    <location>
        <begin position="41"/>
        <end position="61"/>
    </location>
</feature>
<dbReference type="PANTHER" id="PTHR23522:SF10">
    <property type="entry name" value="3-PHENYLPROPIONIC ACID TRANSPORTER-RELATED"/>
    <property type="match status" value="1"/>
</dbReference>
<dbReference type="PROSITE" id="PS50850">
    <property type="entry name" value="MFS"/>
    <property type="match status" value="1"/>
</dbReference>
<sequence>MAPAARLRLVYFLYYGNVGAFMPFFAPYLRGLGFTGEQIGGVQMLPSLMSPVVATAWAAWADRHAGPARALALATGWAAIAGLALPFARTPAAMGLVVAAMSLGDRSVVPLVDSVTLEHCRARPGASYARIRLFGSLGFVVLALGTGWVLSARGSRTADPLVPVIVTVLVAGYALAARRLPATPAHADRPGPRDMLALLSDRRLGLLLGGCAVHWMACAPFHLLFGVFVRDRGLPADVAGLGMATGVAAEIGALLLFPRLEARFGLRALFATAFLGSAVRWALLAGARGAPAIVLLQLLHGLTFGLFWGSATAAMGALVPGRLRATGQALFTAIVFGAGNGLGYGLAGAGYDRYGSVGPLFAWAAGLELALGIAAMTVLGRALSAPSTTRTRGGG</sequence>
<dbReference type="Gene3D" id="1.20.1250.20">
    <property type="entry name" value="MFS general substrate transporter like domains"/>
    <property type="match status" value="2"/>
</dbReference>
<evidence type="ECO:0000256" key="6">
    <source>
        <dbReference type="ARBA" id="ARBA00022989"/>
    </source>
</evidence>
<feature type="transmembrane region" description="Helical" evidence="8">
    <location>
        <begin position="360"/>
        <end position="383"/>
    </location>
</feature>
<feature type="transmembrane region" description="Helical" evidence="8">
    <location>
        <begin position="238"/>
        <end position="257"/>
    </location>
</feature>
<feature type="domain" description="Major facilitator superfamily (MFS) profile" evidence="9">
    <location>
        <begin position="198"/>
        <end position="395"/>
    </location>
</feature>
<evidence type="ECO:0000256" key="5">
    <source>
        <dbReference type="ARBA" id="ARBA00022692"/>
    </source>
</evidence>
<feature type="transmembrane region" description="Helical" evidence="8">
    <location>
        <begin position="157"/>
        <end position="176"/>
    </location>
</feature>
<evidence type="ECO:0000259" key="9">
    <source>
        <dbReference type="PROSITE" id="PS50850"/>
    </source>
</evidence>
<accession>A0ABN6MNN3</accession>
<dbReference type="EMBL" id="AP025591">
    <property type="protein sequence ID" value="BDG02606.1"/>
    <property type="molecule type" value="Genomic_DNA"/>
</dbReference>
<reference evidence="11" key="1">
    <citation type="journal article" date="2022" name="Int. J. Syst. Evol. Microbiol.">
        <title>Anaeromyxobacter oryzae sp. nov., Anaeromyxobacter diazotrophicus sp. nov. and Anaeromyxobacter paludicola sp. nov., isolated from paddy soils.</title>
        <authorList>
            <person name="Itoh H."/>
            <person name="Xu Z."/>
            <person name="Mise K."/>
            <person name="Masuda Y."/>
            <person name="Ushijima N."/>
            <person name="Hayakawa C."/>
            <person name="Shiratori Y."/>
            <person name="Senoo K."/>
        </authorList>
    </citation>
    <scope>NUCLEOTIDE SEQUENCE [LARGE SCALE GENOMIC DNA]</scope>
    <source>
        <strain evidence="11">Red232</strain>
    </source>
</reference>
<proteinExistence type="predicted"/>
<evidence type="ECO:0000256" key="4">
    <source>
        <dbReference type="ARBA" id="ARBA00022519"/>
    </source>
</evidence>
<dbReference type="PANTHER" id="PTHR23522">
    <property type="entry name" value="BLL5896 PROTEIN"/>
    <property type="match status" value="1"/>
</dbReference>
<evidence type="ECO:0000256" key="7">
    <source>
        <dbReference type="ARBA" id="ARBA00023136"/>
    </source>
</evidence>
<keyword evidence="3" id="KW-1003">Cell membrane</keyword>
<feature type="transmembrane region" description="Helical" evidence="8">
    <location>
        <begin position="204"/>
        <end position="226"/>
    </location>
</feature>